<evidence type="ECO:0000256" key="1">
    <source>
        <dbReference type="ARBA" id="ARBA00004162"/>
    </source>
</evidence>
<dbReference type="Gene3D" id="3.30.559.10">
    <property type="entry name" value="Chloramphenicol acetyltransferase-like domain"/>
    <property type="match status" value="1"/>
</dbReference>
<proteinExistence type="inferred from homology"/>
<evidence type="ECO:0000256" key="6">
    <source>
        <dbReference type="ARBA" id="ARBA00022824"/>
    </source>
</evidence>
<dbReference type="GO" id="GO:0004144">
    <property type="term" value="F:diacylglycerol O-acyltransferase activity"/>
    <property type="evidence" value="ECO:0007669"/>
    <property type="project" value="UniProtKB-EC"/>
</dbReference>
<protein>
    <submittedName>
        <fullName evidence="14">O-acyltransferase WSD1</fullName>
    </submittedName>
</protein>
<evidence type="ECO:0000259" key="13">
    <source>
        <dbReference type="Pfam" id="PF06974"/>
    </source>
</evidence>
<organism evidence="14">
    <name type="scientific">Triticum urartu</name>
    <name type="common">Red wild einkorn</name>
    <name type="synonym">Crithodium urartu</name>
    <dbReference type="NCBI Taxonomy" id="4572"/>
    <lineage>
        <taxon>Eukaryota</taxon>
        <taxon>Viridiplantae</taxon>
        <taxon>Streptophyta</taxon>
        <taxon>Embryophyta</taxon>
        <taxon>Tracheophyta</taxon>
        <taxon>Spermatophyta</taxon>
        <taxon>Magnoliopsida</taxon>
        <taxon>Liliopsida</taxon>
        <taxon>Poales</taxon>
        <taxon>Poaceae</taxon>
        <taxon>BOP clade</taxon>
        <taxon>Pooideae</taxon>
        <taxon>Triticodae</taxon>
        <taxon>Triticeae</taxon>
        <taxon>Triticinae</taxon>
        <taxon>Triticum</taxon>
    </lineage>
</organism>
<evidence type="ECO:0000256" key="4">
    <source>
        <dbReference type="ARBA" id="ARBA00005189"/>
    </source>
</evidence>
<dbReference type="OMA" id="ARFWLMI"/>
<evidence type="ECO:0000256" key="9">
    <source>
        <dbReference type="ARBA" id="ARBA00047604"/>
    </source>
</evidence>
<gene>
    <name evidence="14" type="ORF">TRIUR3_23337</name>
</gene>
<dbReference type="Pfam" id="PF03007">
    <property type="entry name" value="WS_DGAT_cat"/>
    <property type="match status" value="1"/>
</dbReference>
<feature type="compositionally biased region" description="Polar residues" evidence="11">
    <location>
        <begin position="269"/>
        <end position="279"/>
    </location>
</feature>
<dbReference type="AlphaFoldDB" id="M7ZAQ5"/>
<dbReference type="InterPro" id="IPR023213">
    <property type="entry name" value="CAT-like_dom_sf"/>
</dbReference>
<keyword evidence="5 14" id="KW-0808">Transferase</keyword>
<evidence type="ECO:0000256" key="8">
    <source>
        <dbReference type="ARBA" id="ARBA00024360"/>
    </source>
</evidence>
<keyword evidence="7 14" id="KW-0012">Acyltransferase</keyword>
<dbReference type="GO" id="GO:0005886">
    <property type="term" value="C:plasma membrane"/>
    <property type="evidence" value="ECO:0007669"/>
    <property type="project" value="UniProtKB-SubCell"/>
</dbReference>
<dbReference type="PANTHER" id="PTHR31650:SF37">
    <property type="entry name" value="DIACYLGLYCEROL O-ACYLTRANSFERASE"/>
    <property type="match status" value="1"/>
</dbReference>
<dbReference type="eggNOG" id="ENOG502QTZ2">
    <property type="taxonomic scope" value="Eukaryota"/>
</dbReference>
<dbReference type="SUPFAM" id="SSF52777">
    <property type="entry name" value="CoA-dependent acyltransferases"/>
    <property type="match status" value="1"/>
</dbReference>
<feature type="region of interest" description="Disordered" evidence="11">
    <location>
        <begin position="250"/>
        <end position="283"/>
    </location>
</feature>
<dbReference type="UniPathway" id="UPA00282"/>
<dbReference type="EMBL" id="KD242324">
    <property type="protein sequence ID" value="EMS49490.1"/>
    <property type="molecule type" value="Genomic_DNA"/>
</dbReference>
<dbReference type="InterPro" id="IPR009721">
    <property type="entry name" value="O-acyltransferase_WSD1_C"/>
</dbReference>
<dbReference type="InterPro" id="IPR004255">
    <property type="entry name" value="O-acyltransferase_WSD1_N"/>
</dbReference>
<accession>M7ZAQ5</accession>
<comment type="catalytic activity">
    <reaction evidence="9">
        <text>a long chain fatty alcohol + a fatty acyl-CoA = a long-chain alcohol wax ester + CoA</text>
        <dbReference type="Rhea" id="RHEA:38443"/>
        <dbReference type="ChEBI" id="CHEBI:17135"/>
        <dbReference type="ChEBI" id="CHEBI:57287"/>
        <dbReference type="ChEBI" id="CHEBI:77636"/>
        <dbReference type="ChEBI" id="CHEBI:235323"/>
        <dbReference type="EC" id="2.3.1.75"/>
    </reaction>
</comment>
<feature type="domain" description="O-acyltransferase WSD1-like N-terminal" evidence="12">
    <location>
        <begin position="79"/>
        <end position="368"/>
    </location>
</feature>
<dbReference type="InterPro" id="IPR045034">
    <property type="entry name" value="O-acyltransferase_WSD1-like"/>
</dbReference>
<keyword evidence="6" id="KW-0256">Endoplasmic reticulum</keyword>
<feature type="domain" description="O-acyltransferase WSD1 C-terminal" evidence="13">
    <location>
        <begin position="426"/>
        <end position="570"/>
    </location>
</feature>
<evidence type="ECO:0000256" key="10">
    <source>
        <dbReference type="ARBA" id="ARBA00048109"/>
    </source>
</evidence>
<dbReference type="GO" id="GO:0047196">
    <property type="term" value="F:long-chain-alcohol O-fatty-acyltransferase activity"/>
    <property type="evidence" value="ECO:0007669"/>
    <property type="project" value="UniProtKB-EC"/>
</dbReference>
<comment type="pathway">
    <text evidence="3">Glycerolipid metabolism; triacylglycerol biosynthesis.</text>
</comment>
<dbReference type="STRING" id="4572.M7ZAQ5"/>
<comment type="subcellular location">
    <subcellularLocation>
        <location evidence="1">Cell membrane</location>
        <topology evidence="1">Single-pass membrane protein</topology>
    </subcellularLocation>
    <subcellularLocation>
        <location evidence="2">Endoplasmic reticulum membrane</location>
    </subcellularLocation>
</comment>
<reference evidence="14" key="1">
    <citation type="journal article" date="2013" name="Nature">
        <title>Draft genome of the wheat A-genome progenitor Triticum urartu.</title>
        <authorList>
            <person name="Ling H.Q."/>
            <person name="Zhao S."/>
            <person name="Liu D."/>
            <person name="Wang J."/>
            <person name="Sun H."/>
            <person name="Zhang C."/>
            <person name="Fan H."/>
            <person name="Li D."/>
            <person name="Dong L."/>
            <person name="Tao Y."/>
            <person name="Gao C."/>
            <person name="Wu H."/>
            <person name="Li Y."/>
            <person name="Cui Y."/>
            <person name="Guo X."/>
            <person name="Zheng S."/>
            <person name="Wang B."/>
            <person name="Yu K."/>
            <person name="Liang Q."/>
            <person name="Yang W."/>
            <person name="Lou X."/>
            <person name="Chen J."/>
            <person name="Feng M."/>
            <person name="Jian J."/>
            <person name="Zhang X."/>
            <person name="Luo G."/>
            <person name="Jiang Y."/>
            <person name="Liu J."/>
            <person name="Wang Z."/>
            <person name="Sha Y."/>
            <person name="Zhang B."/>
            <person name="Wu H."/>
            <person name="Tang D."/>
            <person name="Shen Q."/>
            <person name="Xue P."/>
            <person name="Zou S."/>
            <person name="Wang X."/>
            <person name="Liu X."/>
            <person name="Wang F."/>
            <person name="Yang Y."/>
            <person name="An X."/>
            <person name="Dong Z."/>
            <person name="Zhang K."/>
            <person name="Zhang X."/>
            <person name="Luo M.C."/>
            <person name="Dvorak J."/>
            <person name="Tong Y."/>
            <person name="Wang J."/>
            <person name="Yang H."/>
            <person name="Li Z."/>
            <person name="Wang D."/>
            <person name="Zhang A."/>
            <person name="Wang J."/>
        </authorList>
    </citation>
    <scope>NUCLEOTIDE SEQUENCE</scope>
</reference>
<dbReference type="Pfam" id="PF06974">
    <property type="entry name" value="WS_DGAT_C"/>
    <property type="match status" value="1"/>
</dbReference>
<feature type="region of interest" description="Disordered" evidence="11">
    <location>
        <begin position="24"/>
        <end position="48"/>
    </location>
</feature>
<dbReference type="GO" id="GO:0019432">
    <property type="term" value="P:triglyceride biosynthetic process"/>
    <property type="evidence" value="ECO:0007669"/>
    <property type="project" value="UniProtKB-UniPathway"/>
</dbReference>
<dbReference type="PANTHER" id="PTHR31650">
    <property type="entry name" value="O-ACYLTRANSFERASE (WSD1-LIKE) FAMILY PROTEIN"/>
    <property type="match status" value="1"/>
</dbReference>
<dbReference type="GO" id="GO:0005789">
    <property type="term" value="C:endoplasmic reticulum membrane"/>
    <property type="evidence" value="ECO:0007669"/>
    <property type="project" value="UniProtKB-SubCell"/>
</dbReference>
<sequence length="583" mass="64484">MDASSVSPSIVSVPTSRLLPIRTPRSAPAEWTTTDDSSAATVEEEEPVTPTARLMEGIYIVVTIGLGSPVNLQVFSAGAAAELARFPRFRSIQVTDGNGNNPRWARTAVNVEDHMIVPTIDTAAVAADPDRAVEDYVASVYTLPMDRSRPLWEFHFLDFPTSEAASTVVLRVHHSLGDGMSLITLLLASSRSAADPTRLPAMPEQPARTGAIYAPRRRAPFTSSTSRPPRRPPPWCSACTTPSATACRSSHSSWRPRAAPPIRHACRPCQSSQRAQAPSTRRGAERRHRALAAFITWIWPYLVLAWNTMVDVSFFAATIAFLRDPCTPFRRADGDVTLNPRRRFVHRSLSLDDVKFVKNAMSCTVNDVLVGATSAALSRYYFRKSGGTDTYRTWLRSVLLVNTRPTASLQTYANMIESGRSNDVAWGNQLGYILLPFHLAMHDNPLAYVRKAKMTVDRKKSSLEAIFTCKTSEVFVKMFGLKAGAFIFRRMFANTTISFSNLVGPTEKIELCGHPVVFIAPSVYGVPQALIMHYQSYNNTIKIVLSVDEEIFPDYSQLLDDFVVSFGLIKDAASRLSESIKKE</sequence>
<evidence type="ECO:0000313" key="14">
    <source>
        <dbReference type="EMBL" id="EMS49490.1"/>
    </source>
</evidence>
<evidence type="ECO:0000256" key="11">
    <source>
        <dbReference type="SAM" id="MobiDB-lite"/>
    </source>
</evidence>
<comment type="catalytic activity">
    <reaction evidence="10">
        <text>an acyl-CoA + a 1,2-diacyl-sn-glycerol = a triacyl-sn-glycerol + CoA</text>
        <dbReference type="Rhea" id="RHEA:10868"/>
        <dbReference type="ChEBI" id="CHEBI:17815"/>
        <dbReference type="ChEBI" id="CHEBI:57287"/>
        <dbReference type="ChEBI" id="CHEBI:58342"/>
        <dbReference type="ChEBI" id="CHEBI:64615"/>
        <dbReference type="EC" id="2.3.1.20"/>
    </reaction>
</comment>
<comment type="pathway">
    <text evidence="4">Lipid metabolism.</text>
</comment>
<evidence type="ECO:0000256" key="2">
    <source>
        <dbReference type="ARBA" id="ARBA00004586"/>
    </source>
</evidence>
<evidence type="ECO:0000256" key="7">
    <source>
        <dbReference type="ARBA" id="ARBA00023315"/>
    </source>
</evidence>
<comment type="similarity">
    <text evidence="8">In the N-terminal section; belongs to the long-chain O-acyltransferase family.</text>
</comment>
<evidence type="ECO:0000256" key="5">
    <source>
        <dbReference type="ARBA" id="ARBA00022679"/>
    </source>
</evidence>
<evidence type="ECO:0000259" key="12">
    <source>
        <dbReference type="Pfam" id="PF03007"/>
    </source>
</evidence>
<evidence type="ECO:0000256" key="3">
    <source>
        <dbReference type="ARBA" id="ARBA00004771"/>
    </source>
</evidence>
<name>M7ZAQ5_TRIUA</name>